<evidence type="ECO:0000313" key="2">
    <source>
        <dbReference type="Proteomes" id="UP000316304"/>
    </source>
</evidence>
<protein>
    <submittedName>
        <fullName evidence="1">Uncharacterized protein</fullName>
    </submittedName>
</protein>
<dbReference type="AlphaFoldDB" id="A0A5C6CTH6"/>
<proteinExistence type="predicted"/>
<dbReference type="EMBL" id="SJPT01000001">
    <property type="protein sequence ID" value="TWU26721.1"/>
    <property type="molecule type" value="Genomic_DNA"/>
</dbReference>
<sequence length="85" mass="9171">MSPKTAKAAPSTPYLLKECIRSKAQPTPNPICLTAFDGSQAEKIRIRITIENQTQAKCFGSASRTPTALNDRARAKDLRAAVGLI</sequence>
<dbReference type="Proteomes" id="UP000316304">
    <property type="component" value="Unassembled WGS sequence"/>
</dbReference>
<evidence type="ECO:0000313" key="1">
    <source>
        <dbReference type="EMBL" id="TWU26721.1"/>
    </source>
</evidence>
<reference evidence="1 2" key="1">
    <citation type="submission" date="2019-02" db="EMBL/GenBank/DDBJ databases">
        <title>Deep-cultivation of Planctomycetes and their phenomic and genomic characterization uncovers novel biology.</title>
        <authorList>
            <person name="Wiegand S."/>
            <person name="Jogler M."/>
            <person name="Boedeker C."/>
            <person name="Pinto D."/>
            <person name="Vollmers J."/>
            <person name="Rivas-Marin E."/>
            <person name="Kohn T."/>
            <person name="Peeters S.H."/>
            <person name="Heuer A."/>
            <person name="Rast P."/>
            <person name="Oberbeckmann S."/>
            <person name="Bunk B."/>
            <person name="Jeske O."/>
            <person name="Meyerdierks A."/>
            <person name="Storesund J.E."/>
            <person name="Kallscheuer N."/>
            <person name="Luecker S."/>
            <person name="Lage O.M."/>
            <person name="Pohl T."/>
            <person name="Merkel B.J."/>
            <person name="Hornburger P."/>
            <person name="Mueller R.-W."/>
            <person name="Bruemmer F."/>
            <person name="Labrenz M."/>
            <person name="Spormann A.M."/>
            <person name="Op Den Camp H."/>
            <person name="Overmann J."/>
            <person name="Amann R."/>
            <person name="Jetten M.S.M."/>
            <person name="Mascher T."/>
            <person name="Medema M.H."/>
            <person name="Devos D.P."/>
            <person name="Kaster A.-K."/>
            <person name="Ovreas L."/>
            <person name="Rohde M."/>
            <person name="Galperin M.Y."/>
            <person name="Jogler C."/>
        </authorList>
    </citation>
    <scope>NUCLEOTIDE SEQUENCE [LARGE SCALE GENOMIC DNA]</scope>
    <source>
        <strain evidence="1 2">Pla52o</strain>
    </source>
</reference>
<comment type="caution">
    <text evidence="1">The sequence shown here is derived from an EMBL/GenBank/DDBJ whole genome shotgun (WGS) entry which is preliminary data.</text>
</comment>
<accession>A0A5C6CTH6</accession>
<name>A0A5C6CTH6_9BACT</name>
<keyword evidence="2" id="KW-1185">Reference proteome</keyword>
<organism evidence="1 2">
    <name type="scientific">Novipirellula galeiformis</name>
    <dbReference type="NCBI Taxonomy" id="2528004"/>
    <lineage>
        <taxon>Bacteria</taxon>
        <taxon>Pseudomonadati</taxon>
        <taxon>Planctomycetota</taxon>
        <taxon>Planctomycetia</taxon>
        <taxon>Pirellulales</taxon>
        <taxon>Pirellulaceae</taxon>
        <taxon>Novipirellula</taxon>
    </lineage>
</organism>
<gene>
    <name evidence="1" type="ORF">Pla52o_05740</name>
</gene>